<dbReference type="RefSeq" id="XP_025557204.1">
    <property type="nucleotide sequence ID" value="XM_025701987.1"/>
</dbReference>
<dbReference type="Proteomes" id="UP000248405">
    <property type="component" value="Unassembled WGS sequence"/>
</dbReference>
<reference evidence="2" key="1">
    <citation type="submission" date="2016-12" db="EMBL/GenBank/DDBJ databases">
        <title>The genomes of Aspergillus section Nigri reveals drivers in fungal speciation.</title>
        <authorList>
            <consortium name="DOE Joint Genome Institute"/>
            <person name="Vesth T.C."/>
            <person name="Nybo J."/>
            <person name="Theobald S."/>
            <person name="Brandl J."/>
            <person name="Frisvad J.C."/>
            <person name="Nielsen K.F."/>
            <person name="Lyhne E.K."/>
            <person name="Kogle M.E."/>
            <person name="Kuo A."/>
            <person name="Riley R."/>
            <person name="Clum A."/>
            <person name="Nolan M."/>
            <person name="Lipzen A."/>
            <person name="Salamov A."/>
            <person name="Henrissat B."/>
            <person name="Wiebenga A."/>
            <person name="De Vries R.P."/>
            <person name="Grigoriev I.V."/>
            <person name="Mortensen U.H."/>
            <person name="Andersen M.R."/>
            <person name="Baker S.E."/>
        </authorList>
    </citation>
    <scope>NUCLEOTIDE SEQUENCE [LARGE SCALE GENOMIC DNA]</scope>
    <source>
        <strain evidence="2">CBS 113365</strain>
    </source>
</reference>
<keyword evidence="3" id="KW-1185">Reference proteome</keyword>
<accession>A0A319AZT4</accession>
<evidence type="ECO:0000313" key="3">
    <source>
        <dbReference type="Proteomes" id="UP000248405"/>
    </source>
</evidence>
<evidence type="ECO:0008006" key="4">
    <source>
        <dbReference type="Google" id="ProtNLM"/>
    </source>
</evidence>
<organism evidence="2 3">
    <name type="scientific">Aspergillus vadensis (strain CBS 113365 / IMI 142717 / IBT 24658)</name>
    <dbReference type="NCBI Taxonomy" id="1448311"/>
    <lineage>
        <taxon>Eukaryota</taxon>
        <taxon>Fungi</taxon>
        <taxon>Dikarya</taxon>
        <taxon>Ascomycota</taxon>
        <taxon>Pezizomycotina</taxon>
        <taxon>Eurotiomycetes</taxon>
        <taxon>Eurotiomycetidae</taxon>
        <taxon>Eurotiales</taxon>
        <taxon>Aspergillaceae</taxon>
        <taxon>Aspergillus</taxon>
        <taxon>Aspergillus subgen. Circumdati</taxon>
    </lineage>
</organism>
<protein>
    <recommendedName>
        <fullName evidence="4">Secreted protein</fullName>
    </recommendedName>
</protein>
<proteinExistence type="predicted"/>
<sequence length="139" mass="16099">MPIHHIPLALVLASLLYISEIQIRPSLPNNRISNKRYSWHTTIKHITQTDQAHIHADKNFKNDRCKNNNFKCNGGNPVQLWDKSNKRTNADPEMENKITKRKKKERFPSEKPVTAFAVRFPLSGNRSMPHLTVDFQTAD</sequence>
<dbReference type="AlphaFoldDB" id="A0A319AZT4"/>
<evidence type="ECO:0000313" key="2">
    <source>
        <dbReference type="EMBL" id="PYH63410.1"/>
    </source>
</evidence>
<feature type="signal peptide" evidence="1">
    <location>
        <begin position="1"/>
        <end position="23"/>
    </location>
</feature>
<evidence type="ECO:0000256" key="1">
    <source>
        <dbReference type="SAM" id="SignalP"/>
    </source>
</evidence>
<name>A0A319AZT4_ASPVC</name>
<dbReference type="EMBL" id="KZ821654">
    <property type="protein sequence ID" value="PYH63410.1"/>
    <property type="molecule type" value="Genomic_DNA"/>
</dbReference>
<keyword evidence="1" id="KW-0732">Signal</keyword>
<gene>
    <name evidence="2" type="ORF">BO88DRAFT_218950</name>
</gene>
<dbReference type="GeneID" id="37206579"/>
<feature type="chain" id="PRO_5016304013" description="Secreted protein" evidence="1">
    <location>
        <begin position="24"/>
        <end position="139"/>
    </location>
</feature>